<comment type="caution">
    <text evidence="1">The sequence shown here is derived from an EMBL/GenBank/DDBJ whole genome shotgun (WGS) entry which is preliminary data.</text>
</comment>
<dbReference type="EMBL" id="SLWL01000031">
    <property type="protein sequence ID" value="TCO07547.1"/>
    <property type="molecule type" value="Genomic_DNA"/>
</dbReference>
<dbReference type="OrthoDB" id="9808959at2"/>
<accession>A0A4R2GJK2</accession>
<evidence type="ECO:0000313" key="2">
    <source>
        <dbReference type="Proteomes" id="UP000294881"/>
    </source>
</evidence>
<protein>
    <submittedName>
        <fullName evidence="1">Rha family phage regulatory protein</fullName>
    </submittedName>
</protein>
<dbReference type="RefSeq" id="WP_132010851.1">
    <property type="nucleotide sequence ID" value="NZ_JBHUNN010000002.1"/>
</dbReference>
<keyword evidence="2" id="KW-1185">Reference proteome</keyword>
<gene>
    <name evidence="1" type="ORF">EV666_1314</name>
</gene>
<dbReference type="Pfam" id="PF09669">
    <property type="entry name" value="Phage_pRha"/>
    <property type="match status" value="1"/>
</dbReference>
<dbReference type="AlphaFoldDB" id="A0A4R2GJK2"/>
<dbReference type="InterPro" id="IPR014054">
    <property type="entry name" value="Phage_regulatory_Rha"/>
</dbReference>
<organism evidence="1 2">
    <name type="scientific">Camelimonas lactis</name>
    <dbReference type="NCBI Taxonomy" id="659006"/>
    <lineage>
        <taxon>Bacteria</taxon>
        <taxon>Pseudomonadati</taxon>
        <taxon>Pseudomonadota</taxon>
        <taxon>Alphaproteobacteria</taxon>
        <taxon>Hyphomicrobiales</taxon>
        <taxon>Chelatococcaceae</taxon>
        <taxon>Camelimonas</taxon>
    </lineage>
</organism>
<proteinExistence type="predicted"/>
<reference evidence="1 2" key="1">
    <citation type="submission" date="2019-03" db="EMBL/GenBank/DDBJ databases">
        <title>Genomic Encyclopedia of Type Strains, Phase IV (KMG-IV): sequencing the most valuable type-strain genomes for metagenomic binning, comparative biology and taxonomic classification.</title>
        <authorList>
            <person name="Goeker M."/>
        </authorList>
    </citation>
    <scope>NUCLEOTIDE SEQUENCE [LARGE SCALE GENOMIC DNA]</scope>
    <source>
        <strain evidence="1 2">DSM 22958</strain>
    </source>
</reference>
<dbReference type="Proteomes" id="UP000294881">
    <property type="component" value="Unassembled WGS sequence"/>
</dbReference>
<name>A0A4R2GJK2_9HYPH</name>
<dbReference type="NCBIfam" id="TIGR02681">
    <property type="entry name" value="phage_pRha"/>
    <property type="match status" value="1"/>
</dbReference>
<evidence type="ECO:0000313" key="1">
    <source>
        <dbReference type="EMBL" id="TCO07547.1"/>
    </source>
</evidence>
<sequence length="76" mass="8481">MGNPASAAEVFGRQHKNVLQAIDGLDCSDEFNRHNFLPIEYQDSRGRLQRAVDMTKDGFTFLVMGFTGSTAARFKP</sequence>